<proteinExistence type="predicted"/>
<dbReference type="EMBL" id="CAJVPI010001345">
    <property type="protein sequence ID" value="CAG8608281.1"/>
    <property type="molecule type" value="Genomic_DNA"/>
</dbReference>
<reference evidence="1" key="1">
    <citation type="submission" date="2021-06" db="EMBL/GenBank/DDBJ databases">
        <authorList>
            <person name="Kallberg Y."/>
            <person name="Tangrot J."/>
            <person name="Rosling A."/>
        </authorList>
    </citation>
    <scope>NUCLEOTIDE SEQUENCE</scope>
    <source>
        <strain evidence="1">BR232B</strain>
    </source>
</reference>
<name>A0A9N9GHE5_9GLOM</name>
<organism evidence="1 2">
    <name type="scientific">Paraglomus brasilianum</name>
    <dbReference type="NCBI Taxonomy" id="144538"/>
    <lineage>
        <taxon>Eukaryota</taxon>
        <taxon>Fungi</taxon>
        <taxon>Fungi incertae sedis</taxon>
        <taxon>Mucoromycota</taxon>
        <taxon>Glomeromycotina</taxon>
        <taxon>Glomeromycetes</taxon>
        <taxon>Paraglomerales</taxon>
        <taxon>Paraglomeraceae</taxon>
        <taxon>Paraglomus</taxon>
    </lineage>
</organism>
<protein>
    <submittedName>
        <fullName evidence="1">1804_t:CDS:1</fullName>
    </submittedName>
</protein>
<evidence type="ECO:0000313" key="2">
    <source>
        <dbReference type="Proteomes" id="UP000789739"/>
    </source>
</evidence>
<dbReference type="Proteomes" id="UP000789739">
    <property type="component" value="Unassembled WGS sequence"/>
</dbReference>
<dbReference type="AlphaFoldDB" id="A0A9N9GHE5"/>
<evidence type="ECO:0000313" key="1">
    <source>
        <dbReference type="EMBL" id="CAG8608281.1"/>
    </source>
</evidence>
<accession>A0A9N9GHE5</accession>
<keyword evidence="2" id="KW-1185">Reference proteome</keyword>
<gene>
    <name evidence="1" type="ORF">PBRASI_LOCUS8022</name>
</gene>
<sequence>MVVVEKEIYSMMEYDEVLLELLSFLMNELIFVRCEFCFNLLHITSPGDKNTQKLENWSEAI</sequence>
<comment type="caution">
    <text evidence="1">The sequence shown here is derived from an EMBL/GenBank/DDBJ whole genome shotgun (WGS) entry which is preliminary data.</text>
</comment>